<evidence type="ECO:0000313" key="4">
    <source>
        <dbReference type="Proteomes" id="UP000694392"/>
    </source>
</evidence>
<feature type="compositionally biased region" description="Basic and acidic residues" evidence="1">
    <location>
        <begin position="102"/>
        <end position="117"/>
    </location>
</feature>
<feature type="domain" description="Protein HGH1 C-terminal" evidence="2">
    <location>
        <begin position="30"/>
        <end position="83"/>
    </location>
</feature>
<dbReference type="PANTHER" id="PTHR13387:SF9">
    <property type="entry name" value="PROTEIN HGH1 HOMOLOG"/>
    <property type="match status" value="1"/>
</dbReference>
<dbReference type="InterPro" id="IPR039717">
    <property type="entry name" value="Hgh1"/>
</dbReference>
<reference evidence="3" key="1">
    <citation type="submission" date="2025-08" db="UniProtKB">
        <authorList>
            <consortium name="Ensembl"/>
        </authorList>
    </citation>
    <scope>IDENTIFICATION</scope>
</reference>
<dbReference type="Ensembl" id="ENSSPUT00000024824.1">
    <property type="protein sequence ID" value="ENSSPUP00000023275.1"/>
    <property type="gene ID" value="ENSSPUG00000017861.1"/>
</dbReference>
<dbReference type="InterPro" id="IPR007206">
    <property type="entry name" value="Protein_HGH1_C"/>
</dbReference>
<name>A0A8D0HKR6_SPHPU</name>
<feature type="region of interest" description="Disordered" evidence="1">
    <location>
        <begin position="102"/>
        <end position="137"/>
    </location>
</feature>
<dbReference type="PANTHER" id="PTHR13387">
    <property type="entry name" value="PROTEIN HGH1 HOMOLOG"/>
    <property type="match status" value="1"/>
</dbReference>
<accession>A0A8D0HKR6</accession>
<dbReference type="Proteomes" id="UP000694392">
    <property type="component" value="Unplaced"/>
</dbReference>
<reference evidence="3" key="2">
    <citation type="submission" date="2025-09" db="UniProtKB">
        <authorList>
            <consortium name="Ensembl"/>
        </authorList>
    </citation>
    <scope>IDENTIFICATION</scope>
</reference>
<proteinExistence type="predicted"/>
<keyword evidence="4" id="KW-1185">Reference proteome</keyword>
<evidence type="ECO:0000313" key="3">
    <source>
        <dbReference type="Ensembl" id="ENSSPUP00000023275.1"/>
    </source>
</evidence>
<dbReference type="GeneTree" id="ENSGT00390000016546"/>
<dbReference type="Pfam" id="PF04064">
    <property type="entry name" value="DUF384"/>
    <property type="match status" value="1"/>
</dbReference>
<dbReference type="InterPro" id="IPR016024">
    <property type="entry name" value="ARM-type_fold"/>
</dbReference>
<dbReference type="OMA" id="ELHAWEK"/>
<organism evidence="3 4">
    <name type="scientific">Sphenodon punctatus</name>
    <name type="common">Tuatara</name>
    <name type="synonym">Hatteria punctata</name>
    <dbReference type="NCBI Taxonomy" id="8508"/>
    <lineage>
        <taxon>Eukaryota</taxon>
        <taxon>Metazoa</taxon>
        <taxon>Chordata</taxon>
        <taxon>Craniata</taxon>
        <taxon>Vertebrata</taxon>
        <taxon>Euteleostomi</taxon>
        <taxon>Lepidosauria</taxon>
        <taxon>Sphenodontia</taxon>
        <taxon>Sphenodontidae</taxon>
        <taxon>Sphenodon</taxon>
    </lineage>
</organism>
<protein>
    <recommendedName>
        <fullName evidence="2">Protein HGH1 C-terminal domain-containing protein</fullName>
    </recommendedName>
</protein>
<evidence type="ECO:0000256" key="1">
    <source>
        <dbReference type="SAM" id="MobiDB-lite"/>
    </source>
</evidence>
<evidence type="ECO:0000259" key="2">
    <source>
        <dbReference type="Pfam" id="PF04064"/>
    </source>
</evidence>
<sequence length="137" mass="15705">MERLPLDLQYLPPEKLREPDPDIRKMLLEALLLLTATKVGRQTVRGKGTYPVLRELHTWETDPGARTACEKLIQVLIVDEPEAGLENLLEVEIPPEVQERLQRLDQEEEAAAERRLQPEQQSEGLGAQTHLEEALRR</sequence>
<dbReference type="SUPFAM" id="SSF48371">
    <property type="entry name" value="ARM repeat"/>
    <property type="match status" value="1"/>
</dbReference>
<dbReference type="AlphaFoldDB" id="A0A8D0HKR6"/>